<dbReference type="EMBL" id="VRYZ01000007">
    <property type="protein sequence ID" value="TXS90156.1"/>
    <property type="molecule type" value="Genomic_DNA"/>
</dbReference>
<feature type="transmembrane region" description="Helical" evidence="1">
    <location>
        <begin position="12"/>
        <end position="35"/>
    </location>
</feature>
<sequence length="166" mass="17427">MPFQSPGGQRGAITILICLVMLILIGLMVSTAFSISTINLRSVANVQSREEAIAAANLVIERRLGADFTAAPAPLAGEPVDINNDGVSGDYLVDLATPVCVRAEQASSSLSFSVTLPSMTASSAWNTIWELQATATEPRSGASVRVVQGVRVLLDSVQKNARCPDV</sequence>
<organism evidence="2 3">
    <name type="scientific">Parahaliea aestuarii</name>
    <dbReference type="NCBI Taxonomy" id="1852021"/>
    <lineage>
        <taxon>Bacteria</taxon>
        <taxon>Pseudomonadati</taxon>
        <taxon>Pseudomonadota</taxon>
        <taxon>Gammaproteobacteria</taxon>
        <taxon>Cellvibrionales</taxon>
        <taxon>Halieaceae</taxon>
        <taxon>Parahaliea</taxon>
    </lineage>
</organism>
<reference evidence="2 3" key="1">
    <citation type="submission" date="2019-08" db="EMBL/GenBank/DDBJ databases">
        <title>Parahaliea maris sp. nov., isolated from the surface seawater.</title>
        <authorList>
            <person name="Liu Y."/>
        </authorList>
    </citation>
    <scope>NUCLEOTIDE SEQUENCE [LARGE SCALE GENOMIC DNA]</scope>
    <source>
        <strain evidence="2 3">S2-26</strain>
    </source>
</reference>
<evidence type="ECO:0000313" key="2">
    <source>
        <dbReference type="EMBL" id="TXS90156.1"/>
    </source>
</evidence>
<evidence type="ECO:0000256" key="1">
    <source>
        <dbReference type="SAM" id="Phobius"/>
    </source>
</evidence>
<dbReference type="AlphaFoldDB" id="A0A5C8ZNR7"/>
<comment type="caution">
    <text evidence="2">The sequence shown here is derived from an EMBL/GenBank/DDBJ whole genome shotgun (WGS) entry which is preliminary data.</text>
</comment>
<keyword evidence="1" id="KW-0472">Membrane</keyword>
<name>A0A5C8ZNR7_9GAMM</name>
<accession>A0A5C8ZNR7</accession>
<keyword evidence="1" id="KW-1133">Transmembrane helix</keyword>
<evidence type="ECO:0008006" key="4">
    <source>
        <dbReference type="Google" id="ProtNLM"/>
    </source>
</evidence>
<evidence type="ECO:0000313" key="3">
    <source>
        <dbReference type="Proteomes" id="UP000321933"/>
    </source>
</evidence>
<gene>
    <name evidence="2" type="ORF">FVW59_15515</name>
</gene>
<proteinExistence type="predicted"/>
<keyword evidence="3" id="KW-1185">Reference proteome</keyword>
<dbReference type="Proteomes" id="UP000321933">
    <property type="component" value="Unassembled WGS sequence"/>
</dbReference>
<dbReference type="OrthoDB" id="5954810at2"/>
<protein>
    <recommendedName>
        <fullName evidence="4">Type 4 fimbrial biogenesis protein PilX N-terminal domain-containing protein</fullName>
    </recommendedName>
</protein>
<keyword evidence="1" id="KW-0812">Transmembrane</keyword>